<accession>A0A852RXC3</accession>
<comment type="caution">
    <text evidence="5">The sequence shown here is derived from an EMBL/GenBank/DDBJ whole genome shotgun (WGS) entry which is preliminary data.</text>
</comment>
<keyword evidence="3" id="KW-0804">Transcription</keyword>
<protein>
    <submittedName>
        <fullName evidence="5">DNA-binding MurR/RpiR family transcriptional regulator</fullName>
    </submittedName>
</protein>
<dbReference type="Gene3D" id="3.40.50.10490">
    <property type="entry name" value="Glucose-6-phosphate isomerase like protein, domain 1"/>
    <property type="match status" value="1"/>
</dbReference>
<sequence>MDDYRSVRKSLMDSMDDLSNSEKKVARSLLAQYPAAGLNTVASLAEAAGVSAPTVVRFVAKLGYAGYPAFQRALIHEVNAEMGSPVRQFSTKAMEPTSGALTRTQHAFADMIELTYDEVPQSEFDRVVELLSKSAAEVWVVGGRFSRLLAEYLVLHLRLLRPRVNMTLPDAMGHRTTLADLTSSSVVVIFDYRRYDESLAAFAEAAAERGATVCLMTDNWLSPAAQSAKVVLPCRVESASPFDSLVAAMALTESVITGVTERLGETGLKRLQDLEGDH</sequence>
<dbReference type="AlphaFoldDB" id="A0A852RXC3"/>
<dbReference type="Pfam" id="PF01380">
    <property type="entry name" value="SIS"/>
    <property type="match status" value="1"/>
</dbReference>
<dbReference type="InterPro" id="IPR000281">
    <property type="entry name" value="HTH_RpiR"/>
</dbReference>
<dbReference type="InterPro" id="IPR047640">
    <property type="entry name" value="RpiR-like"/>
</dbReference>
<keyword evidence="2 5" id="KW-0238">DNA-binding</keyword>
<dbReference type="InterPro" id="IPR001347">
    <property type="entry name" value="SIS_dom"/>
</dbReference>
<dbReference type="EMBL" id="JACCBF010000001">
    <property type="protein sequence ID" value="NYD32504.1"/>
    <property type="molecule type" value="Genomic_DNA"/>
</dbReference>
<dbReference type="PANTHER" id="PTHR30514:SF18">
    <property type="entry name" value="RPIR-FAMILY TRANSCRIPTIONAL REGULATOR"/>
    <property type="match status" value="1"/>
</dbReference>
<dbReference type="InterPro" id="IPR046348">
    <property type="entry name" value="SIS_dom_sf"/>
</dbReference>
<evidence type="ECO:0000256" key="2">
    <source>
        <dbReference type="ARBA" id="ARBA00023125"/>
    </source>
</evidence>
<name>A0A852RXC3_9ACTN</name>
<dbReference type="Gene3D" id="1.10.10.10">
    <property type="entry name" value="Winged helix-like DNA-binding domain superfamily/Winged helix DNA-binding domain"/>
    <property type="match status" value="1"/>
</dbReference>
<dbReference type="GO" id="GO:1901135">
    <property type="term" value="P:carbohydrate derivative metabolic process"/>
    <property type="evidence" value="ECO:0007669"/>
    <property type="project" value="InterPro"/>
</dbReference>
<gene>
    <name evidence="5" type="ORF">BJ958_004050</name>
</gene>
<reference evidence="5 6" key="1">
    <citation type="submission" date="2020-07" db="EMBL/GenBank/DDBJ databases">
        <title>Sequencing the genomes of 1000 actinobacteria strains.</title>
        <authorList>
            <person name="Klenk H.-P."/>
        </authorList>
    </citation>
    <scope>NUCLEOTIDE SEQUENCE [LARGE SCALE GENOMIC DNA]</scope>
    <source>
        <strain evidence="5 6">DSM 19082</strain>
    </source>
</reference>
<organism evidence="5 6">
    <name type="scientific">Nocardioides kongjuensis</name>
    <dbReference type="NCBI Taxonomy" id="349522"/>
    <lineage>
        <taxon>Bacteria</taxon>
        <taxon>Bacillati</taxon>
        <taxon>Actinomycetota</taxon>
        <taxon>Actinomycetes</taxon>
        <taxon>Propionibacteriales</taxon>
        <taxon>Nocardioidaceae</taxon>
        <taxon>Nocardioides</taxon>
    </lineage>
</organism>
<dbReference type="PANTHER" id="PTHR30514">
    <property type="entry name" value="GLUCOKINASE"/>
    <property type="match status" value="1"/>
</dbReference>
<dbReference type="PROSITE" id="PS51071">
    <property type="entry name" value="HTH_RPIR"/>
    <property type="match status" value="1"/>
</dbReference>
<dbReference type="GO" id="GO:0003700">
    <property type="term" value="F:DNA-binding transcription factor activity"/>
    <property type="evidence" value="ECO:0007669"/>
    <property type="project" value="InterPro"/>
</dbReference>
<dbReference type="Pfam" id="PF01418">
    <property type="entry name" value="HTH_6"/>
    <property type="match status" value="1"/>
</dbReference>
<dbReference type="InterPro" id="IPR009057">
    <property type="entry name" value="Homeodomain-like_sf"/>
</dbReference>
<keyword evidence="6" id="KW-1185">Reference proteome</keyword>
<dbReference type="CDD" id="cd05013">
    <property type="entry name" value="SIS_RpiR"/>
    <property type="match status" value="1"/>
</dbReference>
<evidence type="ECO:0000313" key="5">
    <source>
        <dbReference type="EMBL" id="NYD32504.1"/>
    </source>
</evidence>
<dbReference type="InterPro" id="IPR036388">
    <property type="entry name" value="WH-like_DNA-bd_sf"/>
</dbReference>
<evidence type="ECO:0000256" key="1">
    <source>
        <dbReference type="ARBA" id="ARBA00023015"/>
    </source>
</evidence>
<proteinExistence type="predicted"/>
<evidence type="ECO:0000256" key="3">
    <source>
        <dbReference type="ARBA" id="ARBA00023163"/>
    </source>
</evidence>
<dbReference type="Proteomes" id="UP000582231">
    <property type="component" value="Unassembled WGS sequence"/>
</dbReference>
<dbReference type="GO" id="GO:0003677">
    <property type="term" value="F:DNA binding"/>
    <property type="evidence" value="ECO:0007669"/>
    <property type="project" value="UniProtKB-KW"/>
</dbReference>
<dbReference type="SUPFAM" id="SSF53697">
    <property type="entry name" value="SIS domain"/>
    <property type="match status" value="1"/>
</dbReference>
<keyword evidence="1" id="KW-0805">Transcription regulation</keyword>
<feature type="domain" description="HTH rpiR-type" evidence="4">
    <location>
        <begin position="5"/>
        <end position="81"/>
    </location>
</feature>
<dbReference type="GO" id="GO:0097367">
    <property type="term" value="F:carbohydrate derivative binding"/>
    <property type="evidence" value="ECO:0007669"/>
    <property type="project" value="InterPro"/>
</dbReference>
<evidence type="ECO:0000313" key="6">
    <source>
        <dbReference type="Proteomes" id="UP000582231"/>
    </source>
</evidence>
<dbReference type="RefSeq" id="WP_179728670.1">
    <property type="nucleotide sequence ID" value="NZ_BAABEF010000001.1"/>
</dbReference>
<dbReference type="SUPFAM" id="SSF46689">
    <property type="entry name" value="Homeodomain-like"/>
    <property type="match status" value="1"/>
</dbReference>
<dbReference type="InterPro" id="IPR035472">
    <property type="entry name" value="RpiR-like_SIS"/>
</dbReference>
<evidence type="ECO:0000259" key="4">
    <source>
        <dbReference type="PROSITE" id="PS51071"/>
    </source>
</evidence>